<dbReference type="RefSeq" id="WP_270142618.1">
    <property type="nucleotide sequence ID" value="NZ_CP115450.1"/>
</dbReference>
<reference evidence="3" key="1">
    <citation type="submission" date="2022-12" db="EMBL/GenBank/DDBJ databases">
        <authorList>
            <person name="Mo P."/>
        </authorList>
    </citation>
    <scope>NUCLEOTIDE SEQUENCE [LARGE SCALE GENOMIC DNA]</scope>
    <source>
        <strain evidence="3">HUAS 3-15</strain>
    </source>
</reference>
<dbReference type="Pfam" id="PF21863">
    <property type="entry name" value="HTH_67"/>
    <property type="match status" value="1"/>
</dbReference>
<dbReference type="NCBIfam" id="NF047719">
    <property type="entry name" value="SCO6745_fam_HTH"/>
    <property type="match status" value="1"/>
</dbReference>
<evidence type="ECO:0000256" key="1">
    <source>
        <dbReference type="SAM" id="Coils"/>
    </source>
</evidence>
<feature type="coiled-coil region" evidence="1">
    <location>
        <begin position="211"/>
        <end position="245"/>
    </location>
</feature>
<sequence length="287" mass="31526">MDQIAPLDARRCYTAHHPVHAAYYFAPEHDDWYGLLGLDRGPMAYLAGRSAPLGRPGPGLVSAVFYNFSPELIARCLPRAWEAAAPERVLETRLRIVDACLTRLLGPEAVASAAMVEAAELAMRAVEGCTGAGRPMFAANADLPVPDRPHLRLWHAATLLREHRGDGHIGLLVDAELDGLEALVTHSATGAHWKPSFLQPQRGWSARDWAAAQQRLRARGLLDENDELTARGQELRRTLEAETDRLDLAPYRRLGAEGTRRLTELAGAFSRTVLARDGMPLAQIGKR</sequence>
<accession>A0ABY7Q140</accession>
<evidence type="ECO:0008006" key="4">
    <source>
        <dbReference type="Google" id="ProtNLM"/>
    </source>
</evidence>
<dbReference type="InterPro" id="IPR054058">
    <property type="entry name" value="HTH_67"/>
</dbReference>
<keyword evidence="1" id="KW-0175">Coiled coil</keyword>
<name>A0ABY7Q140_9ACTN</name>
<evidence type="ECO:0000313" key="3">
    <source>
        <dbReference type="Proteomes" id="UP001212821"/>
    </source>
</evidence>
<dbReference type="EMBL" id="CP115450">
    <property type="protein sequence ID" value="WBP86152.1"/>
    <property type="molecule type" value="Genomic_DNA"/>
</dbReference>
<keyword evidence="3" id="KW-1185">Reference proteome</keyword>
<gene>
    <name evidence="2" type="ORF">O1G21_10070</name>
</gene>
<organism evidence="2 3">
    <name type="scientific">Kitasatospora cathayae</name>
    <dbReference type="NCBI Taxonomy" id="3004092"/>
    <lineage>
        <taxon>Bacteria</taxon>
        <taxon>Bacillati</taxon>
        <taxon>Actinomycetota</taxon>
        <taxon>Actinomycetes</taxon>
        <taxon>Kitasatosporales</taxon>
        <taxon>Streptomycetaceae</taxon>
        <taxon>Kitasatospora</taxon>
    </lineage>
</organism>
<proteinExistence type="predicted"/>
<protein>
    <recommendedName>
        <fullName evidence="4">SalK</fullName>
    </recommendedName>
</protein>
<evidence type="ECO:0000313" key="2">
    <source>
        <dbReference type="EMBL" id="WBP86152.1"/>
    </source>
</evidence>
<dbReference type="Proteomes" id="UP001212821">
    <property type="component" value="Chromosome"/>
</dbReference>